<evidence type="ECO:0000313" key="2">
    <source>
        <dbReference type="Proteomes" id="UP001165190"/>
    </source>
</evidence>
<protein>
    <submittedName>
        <fullName evidence="1">Uncharacterized protein</fullName>
    </submittedName>
</protein>
<reference evidence="1" key="1">
    <citation type="submission" date="2023-05" db="EMBL/GenBank/DDBJ databases">
        <title>Genome and transcriptome analyses reveal genes involved in the formation of fine ridges on petal epidermal cells in Hibiscus trionum.</title>
        <authorList>
            <person name="Koshimizu S."/>
            <person name="Masuda S."/>
            <person name="Ishii T."/>
            <person name="Shirasu K."/>
            <person name="Hoshino A."/>
            <person name="Arita M."/>
        </authorList>
    </citation>
    <scope>NUCLEOTIDE SEQUENCE</scope>
    <source>
        <strain evidence="1">Hamamatsu line</strain>
    </source>
</reference>
<name>A0A9W7MD35_HIBTR</name>
<dbReference type="EMBL" id="BSYR01000028">
    <property type="protein sequence ID" value="GMI95839.1"/>
    <property type="molecule type" value="Genomic_DNA"/>
</dbReference>
<dbReference type="OrthoDB" id="930852at2759"/>
<organism evidence="1 2">
    <name type="scientific">Hibiscus trionum</name>
    <name type="common">Flower of an hour</name>
    <dbReference type="NCBI Taxonomy" id="183268"/>
    <lineage>
        <taxon>Eukaryota</taxon>
        <taxon>Viridiplantae</taxon>
        <taxon>Streptophyta</taxon>
        <taxon>Embryophyta</taxon>
        <taxon>Tracheophyta</taxon>
        <taxon>Spermatophyta</taxon>
        <taxon>Magnoliopsida</taxon>
        <taxon>eudicotyledons</taxon>
        <taxon>Gunneridae</taxon>
        <taxon>Pentapetalae</taxon>
        <taxon>rosids</taxon>
        <taxon>malvids</taxon>
        <taxon>Malvales</taxon>
        <taxon>Malvaceae</taxon>
        <taxon>Malvoideae</taxon>
        <taxon>Hibiscus</taxon>
    </lineage>
</organism>
<dbReference type="AlphaFoldDB" id="A0A9W7MD35"/>
<proteinExistence type="predicted"/>
<evidence type="ECO:0000313" key="1">
    <source>
        <dbReference type="EMBL" id="GMI95839.1"/>
    </source>
</evidence>
<dbReference type="Proteomes" id="UP001165190">
    <property type="component" value="Unassembled WGS sequence"/>
</dbReference>
<sequence length="86" mass="9448">MACSIAHLIEVVSVPEGFPSTRGRQTGDAAAHRCAPKQLDSNHYVYHGPQAVTVVQQPDTGNYHQIQTTNNYARWYVCPASQFSSS</sequence>
<keyword evidence="2" id="KW-1185">Reference proteome</keyword>
<gene>
    <name evidence="1" type="ORF">HRI_003253200</name>
</gene>
<accession>A0A9W7MD35</accession>
<comment type="caution">
    <text evidence="1">The sequence shown here is derived from an EMBL/GenBank/DDBJ whole genome shotgun (WGS) entry which is preliminary data.</text>
</comment>